<reference evidence="2" key="1">
    <citation type="journal article" date="2019" name="Int. J. Syst. Evol. Microbiol.">
        <title>The Global Catalogue of Microorganisms (GCM) 10K type strain sequencing project: providing services to taxonomists for standard genome sequencing and annotation.</title>
        <authorList>
            <consortium name="The Broad Institute Genomics Platform"/>
            <consortium name="The Broad Institute Genome Sequencing Center for Infectious Disease"/>
            <person name="Wu L."/>
            <person name="Ma J."/>
        </authorList>
    </citation>
    <scope>NUCLEOTIDE SEQUENCE [LARGE SCALE GENOMIC DNA]</scope>
    <source>
        <strain evidence="2">JCM 18055</strain>
    </source>
</reference>
<evidence type="ECO:0000313" key="2">
    <source>
        <dbReference type="Proteomes" id="UP001500325"/>
    </source>
</evidence>
<name>A0ABP8XHR4_9PSEU</name>
<dbReference type="Pfam" id="PF26520">
    <property type="entry name" value="MftB_chaperone"/>
    <property type="match status" value="1"/>
</dbReference>
<gene>
    <name evidence="1" type="ORF">GCM10023215_57180</name>
</gene>
<sequence>MEVVKGLEHHPDVHSAVEAAGVEEAQRPAYLKALAGLAASGTIEAR</sequence>
<proteinExistence type="predicted"/>
<comment type="caution">
    <text evidence="1">The sequence shown here is derived from an EMBL/GenBank/DDBJ whole genome shotgun (WGS) entry which is preliminary data.</text>
</comment>
<accession>A0ABP8XHR4</accession>
<protein>
    <recommendedName>
        <fullName evidence="3">Mycofactocin binding protein MftB</fullName>
    </recommendedName>
</protein>
<dbReference type="EMBL" id="BAABIC010000026">
    <property type="protein sequence ID" value="GAA4708389.1"/>
    <property type="molecule type" value="Genomic_DNA"/>
</dbReference>
<evidence type="ECO:0000313" key="1">
    <source>
        <dbReference type="EMBL" id="GAA4708389.1"/>
    </source>
</evidence>
<keyword evidence="2" id="KW-1185">Reference proteome</keyword>
<evidence type="ECO:0008006" key="3">
    <source>
        <dbReference type="Google" id="ProtNLM"/>
    </source>
</evidence>
<dbReference type="InterPro" id="IPR023850">
    <property type="entry name" value="MftB"/>
</dbReference>
<dbReference type="NCBIfam" id="TIGR03967">
    <property type="entry name" value="mycofact_MftB"/>
    <property type="match status" value="1"/>
</dbReference>
<dbReference type="Proteomes" id="UP001500325">
    <property type="component" value="Unassembled WGS sequence"/>
</dbReference>
<organism evidence="1 2">
    <name type="scientific">Pseudonocardia yuanmonensis</name>
    <dbReference type="NCBI Taxonomy" id="1095914"/>
    <lineage>
        <taxon>Bacteria</taxon>
        <taxon>Bacillati</taxon>
        <taxon>Actinomycetota</taxon>
        <taxon>Actinomycetes</taxon>
        <taxon>Pseudonocardiales</taxon>
        <taxon>Pseudonocardiaceae</taxon>
        <taxon>Pseudonocardia</taxon>
    </lineage>
</organism>